<dbReference type="GO" id="GO:1990573">
    <property type="term" value="P:potassium ion import across plasma membrane"/>
    <property type="evidence" value="ECO:0007669"/>
    <property type="project" value="TreeGrafter"/>
</dbReference>
<dbReference type="InterPro" id="IPR036412">
    <property type="entry name" value="HAD-like_sf"/>
</dbReference>
<keyword evidence="2" id="KW-0472">Membrane</keyword>
<dbReference type="GO" id="GO:0005391">
    <property type="term" value="F:P-type sodium:potassium-exchanging transporter activity"/>
    <property type="evidence" value="ECO:0007669"/>
    <property type="project" value="TreeGrafter"/>
</dbReference>
<dbReference type="PANTHER" id="PTHR43294">
    <property type="entry name" value="SODIUM/POTASSIUM-TRANSPORTING ATPASE SUBUNIT ALPHA"/>
    <property type="match status" value="1"/>
</dbReference>
<dbReference type="GO" id="GO:0030007">
    <property type="term" value="P:intracellular potassium ion homeostasis"/>
    <property type="evidence" value="ECO:0007669"/>
    <property type="project" value="TreeGrafter"/>
</dbReference>
<dbReference type="AlphaFoldDB" id="A0A8A1LVY3"/>
<dbReference type="GO" id="GO:1902600">
    <property type="term" value="P:proton transmembrane transport"/>
    <property type="evidence" value="ECO:0007669"/>
    <property type="project" value="TreeGrafter"/>
</dbReference>
<gene>
    <name evidence="3" type="ORF">I7I51_07729</name>
</gene>
<proteinExistence type="predicted"/>
<evidence type="ECO:0000256" key="2">
    <source>
        <dbReference type="ARBA" id="ARBA00022475"/>
    </source>
</evidence>
<reference evidence="3" key="1">
    <citation type="submission" date="2021-01" db="EMBL/GenBank/DDBJ databases">
        <title>Chromosome-level genome assembly of a human fungal pathogen reveals clustering of transcriptionally co-regulated genes.</title>
        <authorList>
            <person name="Voorhies M."/>
            <person name="Cohen S."/>
            <person name="Shea T.P."/>
            <person name="Petrus S."/>
            <person name="Munoz J.F."/>
            <person name="Poplawski S."/>
            <person name="Goldman W.E."/>
            <person name="Michael T."/>
            <person name="Cuomo C.A."/>
            <person name="Sil A."/>
            <person name="Beyhan S."/>
        </authorList>
    </citation>
    <scope>NUCLEOTIDE SEQUENCE</scope>
    <source>
        <strain evidence="3">WU24</strain>
    </source>
</reference>
<dbReference type="PRINTS" id="PR00119">
    <property type="entry name" value="CATATPASE"/>
</dbReference>
<dbReference type="Gene3D" id="3.40.50.1000">
    <property type="entry name" value="HAD superfamily/HAD-like"/>
    <property type="match status" value="1"/>
</dbReference>
<dbReference type="InterPro" id="IPR050510">
    <property type="entry name" value="Cation_transp_ATPase_P-type"/>
</dbReference>
<name>A0A8A1LVY3_AJECA</name>
<evidence type="ECO:0000313" key="4">
    <source>
        <dbReference type="Proteomes" id="UP000663671"/>
    </source>
</evidence>
<accession>A0A8A1LVY3</accession>
<organism evidence="3 4">
    <name type="scientific">Ajellomyces capsulatus</name>
    <name type="common">Darling's disease fungus</name>
    <name type="synonym">Histoplasma capsulatum</name>
    <dbReference type="NCBI Taxonomy" id="5037"/>
    <lineage>
        <taxon>Eukaryota</taxon>
        <taxon>Fungi</taxon>
        <taxon>Dikarya</taxon>
        <taxon>Ascomycota</taxon>
        <taxon>Pezizomycotina</taxon>
        <taxon>Eurotiomycetes</taxon>
        <taxon>Eurotiomycetidae</taxon>
        <taxon>Onygenales</taxon>
        <taxon>Ajellomycetaceae</taxon>
        <taxon>Histoplasma</taxon>
    </lineage>
</organism>
<protein>
    <submittedName>
        <fullName evidence="3">Uncharacterized protein</fullName>
    </submittedName>
</protein>
<dbReference type="SUPFAM" id="SSF56784">
    <property type="entry name" value="HAD-like"/>
    <property type="match status" value="1"/>
</dbReference>
<dbReference type="GO" id="GO:0006883">
    <property type="term" value="P:intracellular sodium ion homeostasis"/>
    <property type="evidence" value="ECO:0007669"/>
    <property type="project" value="TreeGrafter"/>
</dbReference>
<dbReference type="EMBL" id="CP069109">
    <property type="protein sequence ID" value="QSS58306.1"/>
    <property type="molecule type" value="Genomic_DNA"/>
</dbReference>
<dbReference type="OrthoDB" id="158672at2759"/>
<sequence>MIINGKQLWKYEEIVFPRTPRKQKLRIVKGFQTHENTAAMARDEVNDLPVLKIADVGVALGTGSDIAIEAADTIRFDPFSAIAKQINMGAWSLSSGEIAVDVITSVFEHLELAFSFDNPVLQRKKDVLVNIRLIPYIYRFIGDECAACFIMEFCSMEAHYATPLAPLNGCH</sequence>
<dbReference type="Proteomes" id="UP000663671">
    <property type="component" value="Chromosome 2"/>
</dbReference>
<dbReference type="Gene3D" id="1.20.1110.10">
    <property type="entry name" value="Calcium-transporting ATPase, transmembrane domain"/>
    <property type="match status" value="1"/>
</dbReference>
<evidence type="ECO:0000313" key="3">
    <source>
        <dbReference type="EMBL" id="QSS58306.1"/>
    </source>
</evidence>
<dbReference type="PANTHER" id="PTHR43294:SF21">
    <property type="entry name" value="CATION TRANSPORTING ATPASE"/>
    <property type="match status" value="1"/>
</dbReference>
<dbReference type="GO" id="GO:0036376">
    <property type="term" value="P:sodium ion export across plasma membrane"/>
    <property type="evidence" value="ECO:0007669"/>
    <property type="project" value="TreeGrafter"/>
</dbReference>
<evidence type="ECO:0000256" key="1">
    <source>
        <dbReference type="ARBA" id="ARBA00004651"/>
    </source>
</evidence>
<dbReference type="InterPro" id="IPR023214">
    <property type="entry name" value="HAD_sf"/>
</dbReference>
<comment type="subcellular location">
    <subcellularLocation>
        <location evidence="1">Cell membrane</location>
        <topology evidence="1">Multi-pass membrane protein</topology>
    </subcellularLocation>
</comment>
<dbReference type="GO" id="GO:0005886">
    <property type="term" value="C:plasma membrane"/>
    <property type="evidence" value="ECO:0007669"/>
    <property type="project" value="UniProtKB-SubCell"/>
</dbReference>
<dbReference type="VEuPathDB" id="FungiDB:I7I51_07729"/>
<keyword evidence="2" id="KW-1003">Cell membrane</keyword>